<proteinExistence type="predicted"/>
<dbReference type="GO" id="GO:0102710">
    <property type="term" value="F:D-inositol-3-phosphate glycosyltransferase activity"/>
    <property type="evidence" value="ECO:0007669"/>
    <property type="project" value="UniProtKB-EC"/>
</dbReference>
<dbReference type="Pfam" id="PF13439">
    <property type="entry name" value="Glyco_transf_4"/>
    <property type="match status" value="1"/>
</dbReference>
<evidence type="ECO:0000256" key="1">
    <source>
        <dbReference type="ARBA" id="ARBA00022679"/>
    </source>
</evidence>
<organism evidence="4 5">
    <name type="scientific">Usitatibacter palustris</name>
    <dbReference type="NCBI Taxonomy" id="2732487"/>
    <lineage>
        <taxon>Bacteria</taxon>
        <taxon>Pseudomonadati</taxon>
        <taxon>Pseudomonadota</taxon>
        <taxon>Betaproteobacteria</taxon>
        <taxon>Nitrosomonadales</taxon>
        <taxon>Usitatibacteraceae</taxon>
        <taxon>Usitatibacter</taxon>
    </lineage>
</organism>
<keyword evidence="1 4" id="KW-0808">Transferase</keyword>
<keyword evidence="5" id="KW-1185">Reference proteome</keyword>
<feature type="domain" description="Glycosyltransferase subfamily 4-like N-terminal" evidence="3">
    <location>
        <begin position="444"/>
        <end position="616"/>
    </location>
</feature>
<accession>A0A6M4HD76</accession>
<evidence type="ECO:0000259" key="3">
    <source>
        <dbReference type="Pfam" id="PF13439"/>
    </source>
</evidence>
<dbReference type="Pfam" id="PF00534">
    <property type="entry name" value="Glycos_transf_1"/>
    <property type="match status" value="1"/>
</dbReference>
<evidence type="ECO:0000313" key="4">
    <source>
        <dbReference type="EMBL" id="QJR16493.1"/>
    </source>
</evidence>
<dbReference type="InParanoid" id="A0A6M4HD76"/>
<dbReference type="CDD" id="cd03809">
    <property type="entry name" value="GT4_MtfB-like"/>
    <property type="match status" value="1"/>
</dbReference>
<dbReference type="Gene3D" id="3.40.50.2000">
    <property type="entry name" value="Glycogen Phosphorylase B"/>
    <property type="match status" value="3"/>
</dbReference>
<dbReference type="EC" id="2.4.1.250" evidence="4"/>
<dbReference type="GO" id="GO:0009103">
    <property type="term" value="P:lipopolysaccharide biosynthetic process"/>
    <property type="evidence" value="ECO:0007669"/>
    <property type="project" value="TreeGrafter"/>
</dbReference>
<dbReference type="InterPro" id="IPR001296">
    <property type="entry name" value="Glyco_trans_1"/>
</dbReference>
<name>A0A6M4HD76_9PROT</name>
<dbReference type="KEGG" id="upl:DSM104440_03328"/>
<sequence>MSRVLALTTDLPYFPGRNGHDHFNLRHLATHHEVGIVAPCYDWFPKPGVENLEKFLSASFLWPRPASPVTLIANEDIAGELPRFVQRLPATLRRRVLDRLVGVDGRPDDAYEKLAILANCAPQLLAALASGHWDALILVQTNIEPWLDRLPAMGGKLVYFHDVRSDYLGRAVPVAGMAPISIGQVAAIRKQEERVTQRADVVGFVSELDLQRARRMFPMDAVAGVAPIPVDTAYYHPPPPDFQRDPRPIVLFTGHLSHPPNVDAALHFLDEIWPRIRARAPDAVFQTVGMVPAKSLQDRMADTAGVELHANVPDIRPYFWNASAYVVPMRYGGGVRQKLFEAWSMRVPVVCTTMAAEGTGAVSGKHCWLEDTPEAFADRVVSVLQRSDATPLVDAAKVHVEAHNSIASAAPQFEALVQRAVAIKKQAPVKVLYDLRWMEIGKAGGIEQATYELISSIGRLDRRNEYRVYAPRSTCSEWEVPRGFNIRFAYSDMGERGAEALSAYCANQLAEGLGRRPVMTPVMTTLSKYHHLDFDLVHAVAGYIHPDLLGFPSVLTINDLQHLHYPQFFTPTELEERERLYRASANSARHIICISEYTRQDVHRQYGIPLEKMSTVWIIPSRSAWVALPERSRRDLLASLGVTGRYLLFPAHCWPHKNHAKLIEAMELIEAELPADVTLVMTGRPFPAGHPAAARIRDWKQGARRVRHLGFRSPREMQALIQGCTALVFPSLFEGYGMPVAEAIIAGRPVICSNVTSLPEIAGDAAITFDPNDAADIGRRILELVSRPDRERALTDAALRRRSRFSARRITVETLSIYQRVYNELYGD</sequence>
<dbReference type="InterPro" id="IPR028098">
    <property type="entry name" value="Glyco_trans_4-like_N"/>
</dbReference>
<dbReference type="Proteomes" id="UP000503096">
    <property type="component" value="Chromosome"/>
</dbReference>
<dbReference type="EMBL" id="CP053073">
    <property type="protein sequence ID" value="QJR16493.1"/>
    <property type="molecule type" value="Genomic_DNA"/>
</dbReference>
<dbReference type="PANTHER" id="PTHR46401:SF2">
    <property type="entry name" value="GLYCOSYLTRANSFERASE WBBK-RELATED"/>
    <property type="match status" value="1"/>
</dbReference>
<reference evidence="4 5" key="1">
    <citation type="submission" date="2020-04" db="EMBL/GenBank/DDBJ databases">
        <title>Usitatibacter rugosus gen. nov., sp. nov. and Usitatibacter palustris sp. nov., novel members of Usitatibacteraceae fam. nov. within the order Nitrosomonadales isolated from soil.</title>
        <authorList>
            <person name="Huber K.J."/>
            <person name="Neumann-Schaal M."/>
            <person name="Geppert A."/>
            <person name="Luckner M."/>
            <person name="Wanner G."/>
            <person name="Overmann J."/>
        </authorList>
    </citation>
    <scope>NUCLEOTIDE SEQUENCE [LARGE SCALE GENOMIC DNA]</scope>
    <source>
        <strain evidence="4 5">Swamp67</strain>
    </source>
</reference>
<gene>
    <name evidence="4" type="primary">mshA_3</name>
    <name evidence="4" type="ORF">DSM104440_03328</name>
</gene>
<evidence type="ECO:0000259" key="2">
    <source>
        <dbReference type="Pfam" id="PF00534"/>
    </source>
</evidence>
<protein>
    <submittedName>
        <fullName evidence="4">D-inositol-3-phosphate glycosyltransferase</fullName>
        <ecNumber evidence="4">2.4.1.250</ecNumber>
    </submittedName>
</protein>
<evidence type="ECO:0000313" key="5">
    <source>
        <dbReference type="Proteomes" id="UP000503096"/>
    </source>
</evidence>
<keyword evidence="4" id="KW-0328">Glycosyltransferase</keyword>
<dbReference type="Pfam" id="PF13692">
    <property type="entry name" value="Glyco_trans_1_4"/>
    <property type="match status" value="1"/>
</dbReference>
<feature type="domain" description="Glycosyl transferase family 1" evidence="2">
    <location>
        <begin position="644"/>
        <end position="798"/>
    </location>
</feature>
<dbReference type="AlphaFoldDB" id="A0A6M4HD76"/>
<dbReference type="PANTHER" id="PTHR46401">
    <property type="entry name" value="GLYCOSYLTRANSFERASE WBBK-RELATED"/>
    <property type="match status" value="1"/>
</dbReference>
<dbReference type="RefSeq" id="WP_171164646.1">
    <property type="nucleotide sequence ID" value="NZ_CP053073.1"/>
</dbReference>
<dbReference type="SUPFAM" id="SSF53756">
    <property type="entry name" value="UDP-Glycosyltransferase/glycogen phosphorylase"/>
    <property type="match status" value="2"/>
</dbReference>